<keyword evidence="7" id="KW-0067">ATP-binding</keyword>
<evidence type="ECO:0000256" key="2">
    <source>
        <dbReference type="ARBA" id="ARBA00006012"/>
    </source>
</evidence>
<comment type="subcellular location">
    <subcellularLocation>
        <location evidence="1">Cell membrane</location>
        <topology evidence="1">Multi-pass membrane protein</topology>
    </subcellularLocation>
</comment>
<dbReference type="InterPro" id="IPR017871">
    <property type="entry name" value="ABC_transporter-like_CS"/>
</dbReference>
<name>A0A9W4IXP9_9EURO</name>
<dbReference type="InterPro" id="IPR043926">
    <property type="entry name" value="ABCG_dom"/>
</dbReference>
<dbReference type="InterPro" id="IPR013525">
    <property type="entry name" value="ABC2_TM"/>
</dbReference>
<dbReference type="Pfam" id="PF01061">
    <property type="entry name" value="ABC2_membrane"/>
    <property type="match status" value="2"/>
</dbReference>
<keyword evidence="9 12" id="KW-0472">Membrane</keyword>
<dbReference type="Pfam" id="PF19055">
    <property type="entry name" value="ABC2_membrane_7"/>
    <property type="match status" value="1"/>
</dbReference>
<keyword evidence="8 12" id="KW-1133">Transmembrane helix</keyword>
<evidence type="ECO:0000256" key="9">
    <source>
        <dbReference type="ARBA" id="ARBA00023136"/>
    </source>
</evidence>
<sequence>MEDSRAPTPAESPTPPFSEKHTEKEDRWHLTDKLEDFKQRELASGVKPRQLGVTWTNLTVKGTSADAAVNENFASQFDLRNQISRFRRNTSLQTILDQSHGCVKPGEMLLVLGRPGSGCTTLLKMLSNRRAGYQEISGEVRFGDMSHEEAEEYRGQIVMNTEEEIFFPTLTVGETMKFATSGKIPAHLPQGYDSKRDYQDEINKFLLQSLGISHTASTKVGNEYVRGVSGGERKRVSILECLAARASIYCWDNSTRGLDASSALDWARSIRAMTDVYSISSIVTLYQAGNQIYELFDKVLILDEGKQIYYGPMSEARPFMEDLGFVCEDGANVADFLTGVTVPTERKIHPGFETSFPRDAASIQSVYRSSSIFKHAFTDYSYPTTEIARVRTADFKESVSFEKSSKNKNSRYTVSFLSQVKACVSRQYQIIGGDMVTFGMKQGSNLAQALIAGSLYYQAADDSSGVFIKGGVLFWSVLYNSMTAMSEVVDSFTGRPVILKHKSLAYIHPAAICIAQIAADIPIIILSVTTWSLVIYFMAGLVLDAGNFFTYWIILFITNLSACGLFRAIGAIFGSFDTAAQLSGYAIGIMAMYAGYQIHATQMHPWFGWLYWLNPLSYGFEALMGNEFHLQTIKCVTTNLIPNGPEYSDTSEQYASCAGIGGAKPGAISLTGDDYLASLSYSHSHIWRNFGILCAWWIVYVGITVIGVARWRDSSDSGASLLIPRERLASQQHSPMDEESQLAEKQRANTSSDCSEPVQQTQSSGQLARNTAIFTWKSLTYTVKTPTGPRVLLDNVYGWVKPGTLTALMGSSGAGKTTLLDVLAQRKTEGTINGSILVNGHPLPISFQRSAAYTEQLDVHEPYATVREALEFSALLRQPRDVADEEKLKYVNLIIDLLELHDIADSLVGKQGHGLNVEQRKRLTIGVELVSKPKILIFLDEPTSGLDGQSAFNTVRFLRKLADVGQSVLVTIHQPSAQLMAQFDKLLLLKSGGKMVYLGDIGDNCQTLKDYFGRYGAPCPPSSNPAEHMIDVVSGHCSSGHCSDTDWHQIWLDSPERQHTTNELEKILQESAAEGPMEEDGFEYAVPLIKQTKYVLRRMNLALFRNTPYINNKIALHIGLGLFNGFSYWKIGESVGDLQLKLFTVFVWMFVAPGVINQLQPLFIERRDLYDAREKKARIYSWKAFVTALIISELPYLCICAVLYFACWYYTVGSPTGSDKAGAAFFVVFIYEFLYTSIGQFIAAYAPNAVFAALTNPLLVGIIVSFCGILVPYEQIVPFWRYWMYYLNPTTYLVGSMLTFTIFDTDVKCVTEELALFNAPSNMTCGDYLATYLESSGANLLNPSDSVGCRVCPYSKGSDYLRTINIKDWYFGWRDVGLTIIFVLSSYSLVYLFMALRTKSSKRAE</sequence>
<feature type="region of interest" description="Disordered" evidence="11">
    <location>
        <begin position="1"/>
        <end position="26"/>
    </location>
</feature>
<organism evidence="14 15">
    <name type="scientific">Penicillium salamii</name>
    <dbReference type="NCBI Taxonomy" id="1612424"/>
    <lineage>
        <taxon>Eukaryota</taxon>
        <taxon>Fungi</taxon>
        <taxon>Dikarya</taxon>
        <taxon>Ascomycota</taxon>
        <taxon>Pezizomycotina</taxon>
        <taxon>Eurotiomycetes</taxon>
        <taxon>Eurotiomycetidae</taxon>
        <taxon>Eurotiales</taxon>
        <taxon>Aspergillaceae</taxon>
        <taxon>Penicillium</taxon>
    </lineage>
</organism>
<feature type="domain" description="ABC transporter" evidence="13">
    <location>
        <begin position="79"/>
        <end position="329"/>
    </location>
</feature>
<evidence type="ECO:0000256" key="5">
    <source>
        <dbReference type="ARBA" id="ARBA00022692"/>
    </source>
</evidence>
<evidence type="ECO:0000256" key="12">
    <source>
        <dbReference type="SAM" id="Phobius"/>
    </source>
</evidence>
<feature type="transmembrane region" description="Helical" evidence="12">
    <location>
        <begin position="1143"/>
        <end position="1164"/>
    </location>
</feature>
<evidence type="ECO:0000313" key="14">
    <source>
        <dbReference type="EMBL" id="CAG8359468.1"/>
    </source>
</evidence>
<dbReference type="EMBL" id="CAJVPG010000133">
    <property type="protein sequence ID" value="CAG8359468.1"/>
    <property type="molecule type" value="Genomic_DNA"/>
</dbReference>
<dbReference type="Gene3D" id="3.40.50.300">
    <property type="entry name" value="P-loop containing nucleotide triphosphate hydrolases"/>
    <property type="match status" value="2"/>
</dbReference>
<feature type="transmembrane region" description="Helical" evidence="12">
    <location>
        <begin position="1376"/>
        <end position="1396"/>
    </location>
</feature>
<dbReference type="GO" id="GO:0005524">
    <property type="term" value="F:ATP binding"/>
    <property type="evidence" value="ECO:0007669"/>
    <property type="project" value="UniProtKB-KW"/>
</dbReference>
<dbReference type="GO" id="GO:0016887">
    <property type="term" value="F:ATP hydrolysis activity"/>
    <property type="evidence" value="ECO:0007669"/>
    <property type="project" value="InterPro"/>
</dbReference>
<feature type="region of interest" description="Disordered" evidence="11">
    <location>
        <begin position="729"/>
        <end position="765"/>
    </location>
</feature>
<dbReference type="Proteomes" id="UP001152649">
    <property type="component" value="Unassembled WGS sequence"/>
</dbReference>
<feature type="domain" description="ABC transporter" evidence="13">
    <location>
        <begin position="774"/>
        <end position="1017"/>
    </location>
</feature>
<comment type="similarity">
    <text evidence="2">Belongs to the ABC transporter superfamily. ABCG family. PDR (TC 3.A.1.205) subfamily.</text>
</comment>
<evidence type="ECO:0000256" key="8">
    <source>
        <dbReference type="ARBA" id="ARBA00022989"/>
    </source>
</evidence>
<dbReference type="InterPro" id="IPR034001">
    <property type="entry name" value="ABCG_PDR_1"/>
</dbReference>
<evidence type="ECO:0000313" key="15">
    <source>
        <dbReference type="Proteomes" id="UP001152649"/>
    </source>
</evidence>
<keyword evidence="3" id="KW-0813">Transport</keyword>
<dbReference type="PROSITE" id="PS00211">
    <property type="entry name" value="ABC_TRANSPORTER_1"/>
    <property type="match status" value="1"/>
</dbReference>
<feature type="transmembrane region" description="Helical" evidence="12">
    <location>
        <begin position="521"/>
        <end position="543"/>
    </location>
</feature>
<dbReference type="PANTHER" id="PTHR19241">
    <property type="entry name" value="ATP-BINDING CASSETTE TRANSPORTER"/>
    <property type="match status" value="1"/>
</dbReference>
<evidence type="ECO:0000256" key="10">
    <source>
        <dbReference type="ARBA" id="ARBA00023180"/>
    </source>
</evidence>
<dbReference type="OrthoDB" id="245989at2759"/>
<dbReference type="CDD" id="cd03232">
    <property type="entry name" value="ABCG_PDR_domain2"/>
    <property type="match status" value="1"/>
</dbReference>
<keyword evidence="6" id="KW-0547">Nucleotide-binding</keyword>
<evidence type="ECO:0000256" key="1">
    <source>
        <dbReference type="ARBA" id="ARBA00004651"/>
    </source>
</evidence>
<evidence type="ECO:0000256" key="3">
    <source>
        <dbReference type="ARBA" id="ARBA00022448"/>
    </source>
</evidence>
<feature type="transmembrane region" description="Helical" evidence="12">
    <location>
        <begin position="1249"/>
        <end position="1271"/>
    </location>
</feature>
<dbReference type="InterPro" id="IPR034003">
    <property type="entry name" value="ABCG_PDR_2"/>
</dbReference>
<keyword evidence="10" id="KW-0325">Glycoprotein</keyword>
<evidence type="ECO:0000256" key="4">
    <source>
        <dbReference type="ARBA" id="ARBA00022475"/>
    </source>
</evidence>
<keyword evidence="4" id="KW-1003">Cell membrane</keyword>
<reference evidence="14" key="1">
    <citation type="submission" date="2021-07" db="EMBL/GenBank/DDBJ databases">
        <authorList>
            <person name="Branca A.L. A."/>
        </authorList>
    </citation>
    <scope>NUCLEOTIDE SEQUENCE</scope>
</reference>
<keyword evidence="5 12" id="KW-0812">Transmembrane</keyword>
<dbReference type="Pfam" id="PF14510">
    <property type="entry name" value="ABC_trans_N"/>
    <property type="match status" value="1"/>
</dbReference>
<feature type="transmembrane region" description="Helical" evidence="12">
    <location>
        <begin position="1223"/>
        <end position="1243"/>
    </location>
</feature>
<dbReference type="Pfam" id="PF00005">
    <property type="entry name" value="ABC_tran"/>
    <property type="match status" value="2"/>
</dbReference>
<evidence type="ECO:0000256" key="11">
    <source>
        <dbReference type="SAM" id="MobiDB-lite"/>
    </source>
</evidence>
<dbReference type="SMART" id="SM00382">
    <property type="entry name" value="AAA"/>
    <property type="match status" value="2"/>
</dbReference>
<feature type="transmembrane region" description="Helical" evidence="12">
    <location>
        <begin position="1184"/>
        <end position="1211"/>
    </location>
</feature>
<dbReference type="Pfam" id="PF06422">
    <property type="entry name" value="PDR_CDR"/>
    <property type="match status" value="1"/>
</dbReference>
<feature type="transmembrane region" description="Helical" evidence="12">
    <location>
        <begin position="690"/>
        <end position="711"/>
    </location>
</feature>
<proteinExistence type="inferred from homology"/>
<dbReference type="CDD" id="cd03233">
    <property type="entry name" value="ABCG_PDR_domain1"/>
    <property type="match status" value="1"/>
</dbReference>
<dbReference type="InterPro" id="IPR010929">
    <property type="entry name" value="PDR_CDR_ABC"/>
</dbReference>
<dbReference type="InterPro" id="IPR003439">
    <property type="entry name" value="ABC_transporter-like_ATP-bd"/>
</dbReference>
<dbReference type="PROSITE" id="PS50893">
    <property type="entry name" value="ABC_TRANSPORTER_2"/>
    <property type="match status" value="2"/>
</dbReference>
<dbReference type="FunFam" id="3.40.50.300:FF:000054">
    <property type="entry name" value="ABC multidrug transporter atrF"/>
    <property type="match status" value="1"/>
</dbReference>
<accession>A0A9W4IXP9</accession>
<feature type="transmembrane region" description="Helical" evidence="12">
    <location>
        <begin position="1114"/>
        <end position="1131"/>
    </location>
</feature>
<feature type="transmembrane region" description="Helical" evidence="12">
    <location>
        <begin position="550"/>
        <end position="573"/>
    </location>
</feature>
<dbReference type="FunFam" id="3.40.50.300:FF:001465">
    <property type="entry name" value="ABC multidrug transporter (Eurofung)"/>
    <property type="match status" value="1"/>
</dbReference>
<evidence type="ECO:0000256" key="6">
    <source>
        <dbReference type="ARBA" id="ARBA00022741"/>
    </source>
</evidence>
<dbReference type="GO" id="GO:0005886">
    <property type="term" value="C:plasma membrane"/>
    <property type="evidence" value="ECO:0007669"/>
    <property type="project" value="UniProtKB-SubCell"/>
</dbReference>
<comment type="caution">
    <text evidence="14">The sequence shown here is derived from an EMBL/GenBank/DDBJ whole genome shotgun (WGS) entry which is preliminary data.</text>
</comment>
<feature type="compositionally biased region" description="Polar residues" evidence="11">
    <location>
        <begin position="748"/>
        <end position="765"/>
    </location>
</feature>
<dbReference type="InterPro" id="IPR003593">
    <property type="entry name" value="AAA+_ATPase"/>
</dbReference>
<evidence type="ECO:0000259" key="13">
    <source>
        <dbReference type="PROSITE" id="PS50893"/>
    </source>
</evidence>
<feature type="transmembrane region" description="Helical" evidence="12">
    <location>
        <begin position="579"/>
        <end position="596"/>
    </location>
</feature>
<dbReference type="InterPro" id="IPR029481">
    <property type="entry name" value="ABC_trans_N"/>
</dbReference>
<keyword evidence="15" id="KW-1185">Reference proteome</keyword>
<dbReference type="SUPFAM" id="SSF52540">
    <property type="entry name" value="P-loop containing nucleoside triphosphate hydrolases"/>
    <property type="match status" value="2"/>
</dbReference>
<dbReference type="InterPro" id="IPR027417">
    <property type="entry name" value="P-loop_NTPase"/>
</dbReference>
<evidence type="ECO:0000256" key="7">
    <source>
        <dbReference type="ARBA" id="ARBA00022840"/>
    </source>
</evidence>
<dbReference type="GO" id="GO:0140359">
    <property type="term" value="F:ABC-type transporter activity"/>
    <property type="evidence" value="ECO:0007669"/>
    <property type="project" value="InterPro"/>
</dbReference>
<gene>
    <name evidence="14" type="ORF">PSALAMII_LOCUS3641</name>
</gene>
<protein>
    <recommendedName>
        <fullName evidence="13">ABC transporter domain-containing protein</fullName>
    </recommendedName>
</protein>